<dbReference type="InterPro" id="IPR002347">
    <property type="entry name" value="SDR_fam"/>
</dbReference>
<accession>A0ABS1DGI6</accession>
<dbReference type="NCBIfam" id="NF005559">
    <property type="entry name" value="PRK07231.1"/>
    <property type="match status" value="1"/>
</dbReference>
<dbReference type="RefSeq" id="WP_200341720.1">
    <property type="nucleotide sequence ID" value="NZ_NRRL01000047.1"/>
</dbReference>
<dbReference type="EMBL" id="NRRL01000047">
    <property type="protein sequence ID" value="MBK1669388.1"/>
    <property type="molecule type" value="Genomic_DNA"/>
</dbReference>
<comment type="similarity">
    <text evidence="1">Belongs to the short-chain dehydrogenases/reductases (SDR) family.</text>
</comment>
<dbReference type="InterPro" id="IPR020904">
    <property type="entry name" value="Sc_DH/Rdtase_CS"/>
</dbReference>
<gene>
    <name evidence="3" type="primary">fabG</name>
    <name evidence="3" type="ORF">CKO28_15220</name>
</gene>
<dbReference type="InterPro" id="IPR036291">
    <property type="entry name" value="NAD(P)-bd_dom_sf"/>
</dbReference>
<dbReference type="PANTHER" id="PTHR43639:SF1">
    <property type="entry name" value="SHORT-CHAIN DEHYDROGENASE_REDUCTASE FAMILY PROTEIN"/>
    <property type="match status" value="1"/>
</dbReference>
<evidence type="ECO:0000256" key="2">
    <source>
        <dbReference type="ARBA" id="ARBA00023002"/>
    </source>
</evidence>
<reference evidence="3 4" key="1">
    <citation type="journal article" date="2020" name="Microorganisms">
        <title>Osmotic Adaptation and Compatible Solute Biosynthesis of Phototrophic Bacteria as Revealed from Genome Analyses.</title>
        <authorList>
            <person name="Imhoff J.F."/>
            <person name="Rahn T."/>
            <person name="Kunzel S."/>
            <person name="Keller A."/>
            <person name="Neulinger S.C."/>
        </authorList>
    </citation>
    <scope>NUCLEOTIDE SEQUENCE [LARGE SCALE GENOMIC DNA]</scope>
    <source>
        <strain evidence="3 4">DSM 9895</strain>
    </source>
</reference>
<dbReference type="Proteomes" id="UP001296873">
    <property type="component" value="Unassembled WGS sequence"/>
</dbReference>
<dbReference type="EC" id="1.1.1.100" evidence="3"/>
<dbReference type="PROSITE" id="PS00061">
    <property type="entry name" value="ADH_SHORT"/>
    <property type="match status" value="1"/>
</dbReference>
<organism evidence="3 4">
    <name type="scientific">Rhodovibrio sodomensis</name>
    <dbReference type="NCBI Taxonomy" id="1088"/>
    <lineage>
        <taxon>Bacteria</taxon>
        <taxon>Pseudomonadati</taxon>
        <taxon>Pseudomonadota</taxon>
        <taxon>Alphaproteobacteria</taxon>
        <taxon>Rhodospirillales</taxon>
        <taxon>Rhodovibrionaceae</taxon>
        <taxon>Rhodovibrio</taxon>
    </lineage>
</organism>
<dbReference type="PRINTS" id="PR00080">
    <property type="entry name" value="SDRFAMILY"/>
</dbReference>
<dbReference type="SUPFAM" id="SSF51735">
    <property type="entry name" value="NAD(P)-binding Rossmann-fold domains"/>
    <property type="match status" value="1"/>
</dbReference>
<name>A0ABS1DGI6_9PROT</name>
<dbReference type="CDD" id="cd05345">
    <property type="entry name" value="BKR_3_SDR_c"/>
    <property type="match status" value="1"/>
</dbReference>
<dbReference type="PRINTS" id="PR00081">
    <property type="entry name" value="GDHRDH"/>
</dbReference>
<protein>
    <submittedName>
        <fullName evidence="3">3-oxoacyl-ACP reductase</fullName>
        <ecNumber evidence="3">1.1.1.100</ecNumber>
    </submittedName>
</protein>
<evidence type="ECO:0000256" key="1">
    <source>
        <dbReference type="ARBA" id="ARBA00006484"/>
    </source>
</evidence>
<keyword evidence="2 3" id="KW-0560">Oxidoreductase</keyword>
<sequence>MRLANRVAIVTGAGSGFGEAIAKRFAQEGARVCVADLNDQSARRVAGEIGDAAVPVQGDVTKRTDIDRMVAETEQAFGPVDTVINNAGYTHKNQPMLQVDEADFDKVFDVNVKSIYLMTMAVVPKMRERGFGVIVNVGSTAGVRPRPGLTWYNASKGAVNLLSQSMAVELAPDGIRVNALAPVMGETGLLESFMGVPDTPENRKKFEASVPMGRLSRPADVAKAALYLASDDADFITGTVLPVDGGRCV</sequence>
<keyword evidence="4" id="KW-1185">Reference proteome</keyword>
<comment type="caution">
    <text evidence="3">The sequence shown here is derived from an EMBL/GenBank/DDBJ whole genome shotgun (WGS) entry which is preliminary data.</text>
</comment>
<dbReference type="Gene3D" id="3.40.50.720">
    <property type="entry name" value="NAD(P)-binding Rossmann-like Domain"/>
    <property type="match status" value="1"/>
</dbReference>
<dbReference type="PANTHER" id="PTHR43639">
    <property type="entry name" value="OXIDOREDUCTASE, SHORT-CHAIN DEHYDROGENASE/REDUCTASE FAMILY (AFU_ORTHOLOGUE AFUA_5G02870)"/>
    <property type="match status" value="1"/>
</dbReference>
<dbReference type="GO" id="GO:0004316">
    <property type="term" value="F:3-oxoacyl-[acyl-carrier-protein] reductase (NADPH) activity"/>
    <property type="evidence" value="ECO:0007669"/>
    <property type="project" value="UniProtKB-EC"/>
</dbReference>
<proteinExistence type="inferred from homology"/>
<dbReference type="Pfam" id="PF13561">
    <property type="entry name" value="adh_short_C2"/>
    <property type="match status" value="1"/>
</dbReference>
<evidence type="ECO:0000313" key="3">
    <source>
        <dbReference type="EMBL" id="MBK1669388.1"/>
    </source>
</evidence>
<evidence type="ECO:0000313" key="4">
    <source>
        <dbReference type="Proteomes" id="UP001296873"/>
    </source>
</evidence>